<reference evidence="3 4" key="1">
    <citation type="submission" date="2016-11" db="EMBL/GenBank/DDBJ databases">
        <title>Paenibacillus species isolates.</title>
        <authorList>
            <person name="Beno S.M."/>
        </authorList>
    </citation>
    <scope>NUCLEOTIDE SEQUENCE [LARGE SCALE GENOMIC DNA]</scope>
    <source>
        <strain evidence="3 4">FSL F4-0100</strain>
    </source>
</reference>
<evidence type="ECO:0000313" key="3">
    <source>
        <dbReference type="EMBL" id="OME96392.1"/>
    </source>
</evidence>
<dbReference type="Proteomes" id="UP000187074">
    <property type="component" value="Unassembled WGS sequence"/>
</dbReference>
<feature type="chain" id="PRO_5012119137" description="YtkA-like domain-containing protein" evidence="1">
    <location>
        <begin position="25"/>
        <end position="133"/>
    </location>
</feature>
<sequence>MRRLGLFVLLACVLLLVSCSPAPASDPEVEALIQVDLILPTGPVETLQSVPFEARVTQGEEPVADAQEVSFEFRLVGQDEHDLIDANHAENGSYRIDKTFEAEGTYEVTAHVTARGMHVMPKKEIVVGNPGKK</sequence>
<comment type="caution">
    <text evidence="3">The sequence shown here is derived from an EMBL/GenBank/DDBJ whole genome shotgun (WGS) entry which is preliminary data.</text>
</comment>
<name>A0A1R1B8L7_PAELA</name>
<dbReference type="OrthoDB" id="2679563at2"/>
<evidence type="ECO:0000259" key="2">
    <source>
        <dbReference type="Pfam" id="PF13115"/>
    </source>
</evidence>
<dbReference type="PROSITE" id="PS51257">
    <property type="entry name" value="PROKAR_LIPOPROTEIN"/>
    <property type="match status" value="1"/>
</dbReference>
<dbReference type="STRING" id="1401.BK123_02040"/>
<feature type="domain" description="YtkA-like" evidence="2">
    <location>
        <begin position="34"/>
        <end position="111"/>
    </location>
</feature>
<proteinExistence type="predicted"/>
<feature type="signal peptide" evidence="1">
    <location>
        <begin position="1"/>
        <end position="24"/>
    </location>
</feature>
<organism evidence="3 4">
    <name type="scientific">Paenibacillus lautus</name>
    <name type="common">Bacillus lautus</name>
    <dbReference type="NCBI Taxonomy" id="1401"/>
    <lineage>
        <taxon>Bacteria</taxon>
        <taxon>Bacillati</taxon>
        <taxon>Bacillota</taxon>
        <taxon>Bacilli</taxon>
        <taxon>Bacillales</taxon>
        <taxon>Paenibacillaceae</taxon>
        <taxon>Paenibacillus</taxon>
    </lineage>
</organism>
<evidence type="ECO:0000313" key="4">
    <source>
        <dbReference type="Proteomes" id="UP000187074"/>
    </source>
</evidence>
<dbReference type="AlphaFoldDB" id="A0A1R1B8L7"/>
<gene>
    <name evidence="3" type="ORF">BK123_02040</name>
</gene>
<dbReference type="EMBL" id="MRTF01000001">
    <property type="protein sequence ID" value="OME96392.1"/>
    <property type="molecule type" value="Genomic_DNA"/>
</dbReference>
<dbReference type="RefSeq" id="WP_076320756.1">
    <property type="nucleotide sequence ID" value="NZ_JBCNGN010000009.1"/>
</dbReference>
<evidence type="ECO:0000256" key="1">
    <source>
        <dbReference type="SAM" id="SignalP"/>
    </source>
</evidence>
<protein>
    <recommendedName>
        <fullName evidence="2">YtkA-like domain-containing protein</fullName>
    </recommendedName>
</protein>
<dbReference type="Pfam" id="PF13115">
    <property type="entry name" value="YtkA"/>
    <property type="match status" value="1"/>
</dbReference>
<keyword evidence="1" id="KW-0732">Signal</keyword>
<dbReference type="InterPro" id="IPR032693">
    <property type="entry name" value="YtkA-like_dom"/>
</dbReference>
<accession>A0A1R1B8L7</accession>